<keyword evidence="8 22" id="KW-0436">Ligase</keyword>
<dbReference type="InterPro" id="IPR000291">
    <property type="entry name" value="D-Ala_lig_Van_CS"/>
</dbReference>
<evidence type="ECO:0000259" key="27">
    <source>
        <dbReference type="PROSITE" id="PS50975"/>
    </source>
</evidence>
<evidence type="ECO:0000256" key="14">
    <source>
        <dbReference type="ARBA" id="ARBA00022984"/>
    </source>
</evidence>
<evidence type="ECO:0000256" key="25">
    <source>
        <dbReference type="PIRSR" id="PIRSR039102-3"/>
    </source>
</evidence>
<accession>A0A7I8DET5</accession>
<evidence type="ECO:0000313" key="29">
    <source>
        <dbReference type="Proteomes" id="UP000593802"/>
    </source>
</evidence>
<evidence type="ECO:0000256" key="17">
    <source>
        <dbReference type="ARBA" id="ARBA00047614"/>
    </source>
</evidence>
<keyword evidence="7 22" id="KW-0963">Cytoplasm</keyword>
<dbReference type="PROSITE" id="PS00843">
    <property type="entry name" value="DALA_DALA_LIGASE_1"/>
    <property type="match status" value="1"/>
</dbReference>
<evidence type="ECO:0000256" key="5">
    <source>
        <dbReference type="ARBA" id="ARBA00010871"/>
    </source>
</evidence>
<dbReference type="EMBL" id="AP023366">
    <property type="protein sequence ID" value="BCJ88575.1"/>
    <property type="molecule type" value="Genomic_DNA"/>
</dbReference>
<evidence type="ECO:0000256" key="11">
    <source>
        <dbReference type="ARBA" id="ARBA00022840"/>
    </source>
</evidence>
<evidence type="ECO:0000256" key="13">
    <source>
        <dbReference type="ARBA" id="ARBA00022960"/>
    </source>
</evidence>
<dbReference type="PANTHER" id="PTHR23132">
    <property type="entry name" value="D-ALANINE--D-ALANINE LIGASE"/>
    <property type="match status" value="1"/>
</dbReference>
<keyword evidence="29" id="KW-1185">Reference proteome</keyword>
<dbReference type="UniPathway" id="UPA00219"/>
<evidence type="ECO:0000256" key="9">
    <source>
        <dbReference type="ARBA" id="ARBA00022723"/>
    </source>
</evidence>
<dbReference type="InterPro" id="IPR011095">
    <property type="entry name" value="Dala_Dala_lig_C"/>
</dbReference>
<evidence type="ECO:0000256" key="24">
    <source>
        <dbReference type="PIRSR" id="PIRSR039102-2"/>
    </source>
</evidence>
<evidence type="ECO:0000256" key="8">
    <source>
        <dbReference type="ARBA" id="ARBA00022598"/>
    </source>
</evidence>
<dbReference type="PANTHER" id="PTHR23132:SF25">
    <property type="entry name" value="D-ALANINE--D-ALANINE LIGASE A"/>
    <property type="match status" value="1"/>
</dbReference>
<dbReference type="EC" id="6.3.2.4" evidence="6 22"/>
<keyword evidence="10 24" id="KW-0547">Nucleotide-binding</keyword>
<comment type="function">
    <text evidence="2 22">Cell wall formation.</text>
</comment>
<feature type="active site" evidence="23">
    <location>
        <position position="190"/>
    </location>
</feature>
<comment type="cofactor">
    <cofactor evidence="25">
        <name>Mg(2+)</name>
        <dbReference type="ChEBI" id="CHEBI:18420"/>
    </cofactor>
    <cofactor evidence="25">
        <name>Mn(2+)</name>
        <dbReference type="ChEBI" id="CHEBI:29035"/>
    </cofactor>
    <text evidence="25">Binds 2 magnesium or manganese ions per subunit.</text>
</comment>
<feature type="binding site" evidence="24">
    <location>
        <begin position="190"/>
        <end position="191"/>
    </location>
    <ligand>
        <name>ATP</name>
        <dbReference type="ChEBI" id="CHEBI:30616"/>
    </ligand>
</feature>
<feature type="domain" description="ATP-grasp" evidence="27">
    <location>
        <begin position="141"/>
        <end position="347"/>
    </location>
</feature>
<dbReference type="InterPro" id="IPR005905">
    <property type="entry name" value="D_ala_D_ala"/>
</dbReference>
<feature type="binding site" evidence="25">
    <location>
        <position position="316"/>
    </location>
    <ligand>
        <name>Mg(2+)</name>
        <dbReference type="ChEBI" id="CHEBI:18420"/>
        <label>2</label>
    </ligand>
</feature>
<dbReference type="FunFam" id="3.30.470.20:FF:000008">
    <property type="entry name" value="D-alanine--D-alanine ligase"/>
    <property type="match status" value="1"/>
</dbReference>
<proteinExistence type="inferred from homology"/>
<dbReference type="PROSITE" id="PS00844">
    <property type="entry name" value="DALA_DALA_LIGASE_2"/>
    <property type="match status" value="1"/>
</dbReference>
<feature type="binding site" evidence="24">
    <location>
        <begin position="313"/>
        <end position="314"/>
    </location>
    <ligand>
        <name>ATP</name>
        <dbReference type="ChEBI" id="CHEBI:30616"/>
    </ligand>
</feature>
<dbReference type="PIRSF" id="PIRSF039102">
    <property type="entry name" value="Ddl/VanB"/>
    <property type="match status" value="1"/>
</dbReference>
<evidence type="ECO:0000256" key="26">
    <source>
        <dbReference type="PROSITE-ProRule" id="PRU00409"/>
    </source>
</evidence>
<dbReference type="SUPFAM" id="SSF52440">
    <property type="entry name" value="PreATP-grasp domain"/>
    <property type="match status" value="1"/>
</dbReference>
<dbReference type="KEGG" id="eff:skT53_35600"/>
<keyword evidence="12 25" id="KW-0460">Magnesium</keyword>
<dbReference type="InterPro" id="IPR016185">
    <property type="entry name" value="PreATP-grasp_dom_sf"/>
</dbReference>
<name>A0A7I8DET5_9BACL</name>
<dbReference type="NCBIfam" id="NF002526">
    <property type="entry name" value="PRK01966.1-2"/>
    <property type="match status" value="1"/>
</dbReference>
<evidence type="ECO:0000256" key="7">
    <source>
        <dbReference type="ARBA" id="ARBA00022490"/>
    </source>
</evidence>
<evidence type="ECO:0000256" key="19">
    <source>
        <dbReference type="ARBA" id="ARBA00068427"/>
    </source>
</evidence>
<feature type="binding site" evidence="24">
    <location>
        <begin position="220"/>
        <end position="227"/>
    </location>
    <ligand>
        <name>ATP</name>
        <dbReference type="ChEBI" id="CHEBI:30616"/>
    </ligand>
</feature>
<evidence type="ECO:0000256" key="23">
    <source>
        <dbReference type="PIRSR" id="PIRSR039102-1"/>
    </source>
</evidence>
<protein>
    <recommendedName>
        <fullName evidence="19 22">D-alanine--D-alanine ligase</fullName>
        <ecNumber evidence="6 22">6.3.2.4</ecNumber>
    </recommendedName>
    <alternativeName>
        <fullName evidence="21 22">D-Ala-D-Ala ligase</fullName>
    </alternativeName>
    <alternativeName>
        <fullName evidence="20 22">D-alanylalanine synthetase</fullName>
    </alternativeName>
</protein>
<reference evidence="28 29" key="1">
    <citation type="submission" date="2020-08" db="EMBL/GenBank/DDBJ databases">
        <title>Complete Genome Sequence of Effusibacillus dendaii Strain skT53, Isolated from Farmland soil.</title>
        <authorList>
            <person name="Konishi T."/>
            <person name="Kawasaki H."/>
        </authorList>
    </citation>
    <scope>NUCLEOTIDE SEQUENCE [LARGE SCALE GENOMIC DNA]</scope>
    <source>
        <strain evidence="29">skT53</strain>
    </source>
</reference>
<dbReference type="Pfam" id="PF07478">
    <property type="entry name" value="Dala_Dala_lig_C"/>
    <property type="match status" value="1"/>
</dbReference>
<feature type="active site" evidence="23">
    <location>
        <position position="17"/>
    </location>
</feature>
<dbReference type="GO" id="GO:0071555">
    <property type="term" value="P:cell wall organization"/>
    <property type="evidence" value="ECO:0007669"/>
    <property type="project" value="UniProtKB-KW"/>
</dbReference>
<dbReference type="Pfam" id="PF01820">
    <property type="entry name" value="Dala_Dala_lig_N"/>
    <property type="match status" value="1"/>
</dbReference>
<dbReference type="Proteomes" id="UP000593802">
    <property type="component" value="Chromosome"/>
</dbReference>
<dbReference type="FunFam" id="3.30.1490.20:FF:000007">
    <property type="entry name" value="D-alanine--D-alanine ligase"/>
    <property type="match status" value="1"/>
</dbReference>
<feature type="active site" evidence="23">
    <location>
        <position position="325"/>
    </location>
</feature>
<comment type="catalytic activity">
    <reaction evidence="17 22">
        <text>2 D-alanine + ATP = D-alanyl-D-alanine + ADP + phosphate + H(+)</text>
        <dbReference type="Rhea" id="RHEA:11224"/>
        <dbReference type="ChEBI" id="CHEBI:15378"/>
        <dbReference type="ChEBI" id="CHEBI:30616"/>
        <dbReference type="ChEBI" id="CHEBI:43474"/>
        <dbReference type="ChEBI" id="CHEBI:57416"/>
        <dbReference type="ChEBI" id="CHEBI:57822"/>
        <dbReference type="ChEBI" id="CHEBI:456216"/>
        <dbReference type="EC" id="6.3.2.4"/>
    </reaction>
</comment>
<dbReference type="NCBIfam" id="NF002528">
    <property type="entry name" value="PRK01966.1-4"/>
    <property type="match status" value="1"/>
</dbReference>
<keyword evidence="16 22" id="KW-0961">Cell wall biogenesis/degradation</keyword>
<dbReference type="AlphaFoldDB" id="A0A7I8DET5"/>
<dbReference type="InterPro" id="IPR011127">
    <property type="entry name" value="Dala_Dala_lig_N"/>
</dbReference>
<evidence type="ECO:0000256" key="6">
    <source>
        <dbReference type="ARBA" id="ARBA00012216"/>
    </source>
</evidence>
<evidence type="ECO:0000256" key="22">
    <source>
        <dbReference type="HAMAP-Rule" id="MF_00047"/>
    </source>
</evidence>
<comment type="similarity">
    <text evidence="5 22">Belongs to the D-alanine--D-alanine ligase family.</text>
</comment>
<dbReference type="GO" id="GO:0046872">
    <property type="term" value="F:metal ion binding"/>
    <property type="evidence" value="ECO:0007669"/>
    <property type="project" value="UniProtKB-KW"/>
</dbReference>
<keyword evidence="11 26" id="KW-0067">ATP-binding</keyword>
<feature type="binding site" evidence="25">
    <location>
        <position position="314"/>
    </location>
    <ligand>
        <name>Mg(2+)</name>
        <dbReference type="ChEBI" id="CHEBI:18420"/>
        <label>2</label>
    </ligand>
</feature>
<dbReference type="RefSeq" id="WP_200759160.1">
    <property type="nucleotide sequence ID" value="NZ_AP023366.1"/>
</dbReference>
<evidence type="ECO:0000256" key="12">
    <source>
        <dbReference type="ARBA" id="ARBA00022842"/>
    </source>
</evidence>
<dbReference type="GO" id="GO:0005829">
    <property type="term" value="C:cytosol"/>
    <property type="evidence" value="ECO:0007669"/>
    <property type="project" value="TreeGrafter"/>
</dbReference>
<evidence type="ECO:0000256" key="10">
    <source>
        <dbReference type="ARBA" id="ARBA00022741"/>
    </source>
</evidence>
<dbReference type="GO" id="GO:0008716">
    <property type="term" value="F:D-alanine-D-alanine ligase activity"/>
    <property type="evidence" value="ECO:0007669"/>
    <property type="project" value="UniProtKB-UniRule"/>
</dbReference>
<dbReference type="Gene3D" id="3.40.50.20">
    <property type="match status" value="1"/>
</dbReference>
<dbReference type="PROSITE" id="PS50975">
    <property type="entry name" value="ATP_GRASP"/>
    <property type="match status" value="1"/>
</dbReference>
<evidence type="ECO:0000256" key="16">
    <source>
        <dbReference type="ARBA" id="ARBA00023316"/>
    </source>
</evidence>
<evidence type="ECO:0000256" key="21">
    <source>
        <dbReference type="ARBA" id="ARBA00077154"/>
    </source>
</evidence>
<keyword evidence="9 25" id="KW-0479">Metal-binding</keyword>
<comment type="subcellular location">
    <subcellularLocation>
        <location evidence="3 22">Cytoplasm</location>
    </subcellularLocation>
</comment>
<comment type="cofactor">
    <cofactor evidence="1">
        <name>Mn(2+)</name>
        <dbReference type="ChEBI" id="CHEBI:29035"/>
    </cofactor>
</comment>
<dbReference type="InterPro" id="IPR013815">
    <property type="entry name" value="ATP_grasp_subdomain_1"/>
</dbReference>
<dbReference type="Gene3D" id="3.30.470.20">
    <property type="entry name" value="ATP-grasp fold, B domain"/>
    <property type="match status" value="1"/>
</dbReference>
<feature type="binding site" evidence="25">
    <location>
        <position position="314"/>
    </location>
    <ligand>
        <name>Mg(2+)</name>
        <dbReference type="ChEBI" id="CHEBI:18420"/>
        <label>1</label>
    </ligand>
</feature>
<evidence type="ECO:0000256" key="1">
    <source>
        <dbReference type="ARBA" id="ARBA00001936"/>
    </source>
</evidence>
<dbReference type="SUPFAM" id="SSF56059">
    <property type="entry name" value="Glutathione synthetase ATP-binding domain-like"/>
    <property type="match status" value="1"/>
</dbReference>
<keyword evidence="13 22" id="KW-0133">Cell shape</keyword>
<organism evidence="28 29">
    <name type="scientific">Effusibacillus dendaii</name>
    <dbReference type="NCBI Taxonomy" id="2743772"/>
    <lineage>
        <taxon>Bacteria</taxon>
        <taxon>Bacillati</taxon>
        <taxon>Bacillota</taxon>
        <taxon>Bacilli</taxon>
        <taxon>Bacillales</taxon>
        <taxon>Alicyclobacillaceae</taxon>
        <taxon>Effusibacillus</taxon>
    </lineage>
</organism>
<feature type="binding site" evidence="25">
    <location>
        <position position="300"/>
    </location>
    <ligand>
        <name>Mg(2+)</name>
        <dbReference type="ChEBI" id="CHEBI:18420"/>
        <label>1</label>
    </ligand>
</feature>
<feature type="binding site" evidence="24">
    <location>
        <begin position="182"/>
        <end position="184"/>
    </location>
    <ligand>
        <name>ATP</name>
        <dbReference type="ChEBI" id="CHEBI:30616"/>
    </ligand>
</feature>
<gene>
    <name evidence="28" type="primary">ddlB</name>
    <name evidence="22" type="synonym">ddl</name>
    <name evidence="28" type="ORF">skT53_35600</name>
</gene>
<keyword evidence="15 25" id="KW-0464">Manganese</keyword>
<dbReference type="GO" id="GO:0009252">
    <property type="term" value="P:peptidoglycan biosynthetic process"/>
    <property type="evidence" value="ECO:0007669"/>
    <property type="project" value="UniProtKB-UniRule"/>
</dbReference>
<dbReference type="GO" id="GO:0008360">
    <property type="term" value="P:regulation of cell shape"/>
    <property type="evidence" value="ECO:0007669"/>
    <property type="project" value="UniProtKB-KW"/>
</dbReference>
<dbReference type="HAMAP" id="MF_00047">
    <property type="entry name" value="Dala_Dala_lig"/>
    <property type="match status" value="1"/>
</dbReference>
<dbReference type="InterPro" id="IPR011761">
    <property type="entry name" value="ATP-grasp"/>
</dbReference>
<evidence type="ECO:0000256" key="3">
    <source>
        <dbReference type="ARBA" id="ARBA00004496"/>
    </source>
</evidence>
<dbReference type="NCBIfam" id="TIGR01205">
    <property type="entry name" value="D_ala_D_alaTIGR"/>
    <property type="match status" value="1"/>
</dbReference>
<evidence type="ECO:0000256" key="20">
    <source>
        <dbReference type="ARBA" id="ARBA00076288"/>
    </source>
</evidence>
<feature type="binding site" evidence="24">
    <location>
        <position position="137"/>
    </location>
    <ligand>
        <name>ATP</name>
        <dbReference type="ChEBI" id="CHEBI:30616"/>
    </ligand>
</feature>
<evidence type="ECO:0000256" key="2">
    <source>
        <dbReference type="ARBA" id="ARBA00003921"/>
    </source>
</evidence>
<evidence type="ECO:0000256" key="15">
    <source>
        <dbReference type="ARBA" id="ARBA00023211"/>
    </source>
</evidence>
<evidence type="ECO:0000256" key="18">
    <source>
        <dbReference type="ARBA" id="ARBA00060592"/>
    </source>
</evidence>
<evidence type="ECO:0000256" key="4">
    <source>
        <dbReference type="ARBA" id="ARBA00004752"/>
    </source>
</evidence>
<dbReference type="GO" id="GO:0005524">
    <property type="term" value="F:ATP binding"/>
    <property type="evidence" value="ECO:0007669"/>
    <property type="project" value="UniProtKB-UniRule"/>
</dbReference>
<comment type="pathway">
    <text evidence="18">Glycan biosynthesis.</text>
</comment>
<comment type="pathway">
    <text evidence="4 22">Cell wall biogenesis; peptidoglycan biosynthesis.</text>
</comment>
<evidence type="ECO:0000313" key="28">
    <source>
        <dbReference type="EMBL" id="BCJ88575.1"/>
    </source>
</evidence>
<dbReference type="Gene3D" id="3.30.1490.20">
    <property type="entry name" value="ATP-grasp fold, A domain"/>
    <property type="match status" value="1"/>
</dbReference>
<keyword evidence="14 22" id="KW-0573">Peptidoglycan synthesis</keyword>
<sequence length="361" mass="39724">MSQKIRVGVIFGGQSGEHEVSIHSARSVMENLNSEKYDILPIGISKQGVWHVGLSSFEELGAEIPDSLRKRILVGSTAVPSENGNFLPDSSLRSVDVIIPVLHGPHGEDGTVQGLFELLDVAYVGAGVLASAVGMDKAMMKSAFAHAGLPQCKYKVYLRHHWEQNSESILSDIERELGFPCFVKPANLGSSVGISKAKDRESLILAMREAARYDRKIVVEEAVNAREIEVAVLGNDEPRASVAGEIVPKADFYDYNAKYVNGTSELIIPAELTDQKMSEVRKLALQAYRAIDGSGLSRVDFFLERETGRLLVNEINTFPGFTVYSMYPKLWEATGLSYENLLDELIGLALERHREKNQISG</sequence>